<feature type="transmembrane region" description="Helical" evidence="1">
    <location>
        <begin position="101"/>
        <end position="122"/>
    </location>
</feature>
<evidence type="ECO:0000313" key="2">
    <source>
        <dbReference type="EMBL" id="AEV80997.1"/>
    </source>
</evidence>
<evidence type="ECO:0000256" key="1">
    <source>
        <dbReference type="SAM" id="Phobius"/>
    </source>
</evidence>
<dbReference type="GeneID" id="11464365"/>
<feature type="transmembrane region" description="Helical" evidence="1">
    <location>
        <begin position="71"/>
        <end position="89"/>
    </location>
</feature>
<dbReference type="KEGG" id="vg:11464365"/>
<organism evidence="2 3">
    <name type="scientific">Saimiriine betaherpesvirus 4</name>
    <dbReference type="NCBI Taxonomy" id="1535247"/>
    <lineage>
        <taxon>Viruses</taxon>
        <taxon>Duplodnaviria</taxon>
        <taxon>Heunggongvirae</taxon>
        <taxon>Peploviricota</taxon>
        <taxon>Herviviricetes</taxon>
        <taxon>Herpesvirales</taxon>
        <taxon>Orthoherpesviridae</taxon>
        <taxon>Betaherpesvirinae</taxon>
        <taxon>Cytomegalovirus</taxon>
        <taxon>Cytomegalovirus saimiriinebeta4</taxon>
    </lineage>
</organism>
<keyword evidence="1" id="KW-0472">Membrane</keyword>
<protein>
    <submittedName>
        <fullName evidence="2">Membrane protein S22</fullName>
    </submittedName>
</protein>
<keyword evidence="1" id="KW-0812">Transmembrane</keyword>
<sequence length="237" mass="27816">MIKHSSLDMKNKTSIKHQKFTGADHTLLEKRRQRLSFIYLLCAIQFGISFLTGALIRTTSILYRYLQTENWIVYIGAVWAWCVHSWIVHSNHQISWSSSSTWLYFSLGIDAGFLTIRFVPYYDLGDVIWSYVATTIMFLLSWYTATSKSDLKLFGYVSRTQPWIMALLYAMEVVWGSQVMFIIATLLIFYLFCNMTYELYFQWSTVLPPDSPVRHAATLYFQLFLTQHCFLLSLNYL</sequence>
<evidence type="ECO:0000313" key="3">
    <source>
        <dbReference type="Proteomes" id="UP000097892"/>
    </source>
</evidence>
<dbReference type="EMBL" id="FJ483967">
    <property type="protein sequence ID" value="AEV80997.1"/>
    <property type="molecule type" value="Genomic_DNA"/>
</dbReference>
<feature type="transmembrane region" description="Helical" evidence="1">
    <location>
        <begin position="37"/>
        <end position="56"/>
    </location>
</feature>
<reference evidence="2" key="1">
    <citation type="submission" date="2011-12" db="EMBL/GenBank/DDBJ databases">
        <title>Comparative genomics of primate cytomegaloviruses.</title>
        <authorList>
            <person name="Davison A.J."/>
            <person name="Holton M."/>
            <person name="Dolan A."/>
            <person name="Dargan D.J."/>
            <person name="Gatherer D."/>
            <person name="Hayward G.S."/>
        </authorList>
    </citation>
    <scope>NUCLEOTIDE SEQUENCE [LARGE SCALE GENOMIC DNA]</scope>
    <source>
        <strain evidence="2">SqSHV</strain>
    </source>
</reference>
<proteinExistence type="predicted"/>
<keyword evidence="1" id="KW-1133">Transmembrane helix</keyword>
<keyword evidence="3" id="KW-1185">Reference proteome</keyword>
<dbReference type="RefSeq" id="YP_004940306.1">
    <property type="nucleotide sequence ID" value="NC_016448.1"/>
</dbReference>
<name>G8XT48_9BETA</name>
<feature type="transmembrane region" description="Helical" evidence="1">
    <location>
        <begin position="128"/>
        <end position="145"/>
    </location>
</feature>
<dbReference type="Proteomes" id="UP000097892">
    <property type="component" value="Segment"/>
</dbReference>
<accession>G8XT48</accession>
<gene>
    <name evidence="2" type="primary">S22</name>
</gene>
<feature type="transmembrane region" description="Helical" evidence="1">
    <location>
        <begin position="166"/>
        <end position="192"/>
    </location>
</feature>